<gene>
    <name evidence="2" type="ORF">JHK62_02935</name>
</gene>
<dbReference type="Pfam" id="PF04525">
    <property type="entry name" value="LOR"/>
    <property type="match status" value="1"/>
</dbReference>
<organism evidence="2 3">
    <name type="scientific">Streptococcus pacificus</name>
    <dbReference type="NCBI Taxonomy" id="2740577"/>
    <lineage>
        <taxon>Bacteria</taxon>
        <taxon>Bacillati</taxon>
        <taxon>Bacillota</taxon>
        <taxon>Bacilli</taxon>
        <taxon>Lactobacillales</taxon>
        <taxon>Streptococcaceae</taxon>
        <taxon>Streptococcus</taxon>
    </lineage>
</organism>
<evidence type="ECO:0000313" key="2">
    <source>
        <dbReference type="EMBL" id="MBJ8325636.1"/>
    </source>
</evidence>
<evidence type="ECO:0000256" key="1">
    <source>
        <dbReference type="ARBA" id="ARBA00005437"/>
    </source>
</evidence>
<dbReference type="EMBL" id="JAENBO010000001">
    <property type="protein sequence ID" value="MBJ8325636.1"/>
    <property type="molecule type" value="Genomic_DNA"/>
</dbReference>
<dbReference type="InterPro" id="IPR007612">
    <property type="entry name" value="LOR"/>
</dbReference>
<name>A0ABS0ZJC3_9STRE</name>
<comment type="caution">
    <text evidence="2">The sequence shown here is derived from an EMBL/GenBank/DDBJ whole genome shotgun (WGS) entry which is preliminary data.</text>
</comment>
<dbReference type="SUPFAM" id="SSF54518">
    <property type="entry name" value="Tubby C-terminal domain-like"/>
    <property type="match status" value="1"/>
</dbReference>
<evidence type="ECO:0000313" key="3">
    <source>
        <dbReference type="Proteomes" id="UP000653045"/>
    </source>
</evidence>
<dbReference type="InterPro" id="IPR025659">
    <property type="entry name" value="Tubby-like_C"/>
</dbReference>
<dbReference type="RefSeq" id="WP_199575180.1">
    <property type="nucleotide sequence ID" value="NZ_JAENBO010000001.1"/>
</dbReference>
<accession>A0ABS0ZJC3</accession>
<dbReference type="InterPro" id="IPR038595">
    <property type="entry name" value="LOR_sf"/>
</dbReference>
<keyword evidence="3" id="KW-1185">Reference proteome</keyword>
<protein>
    <submittedName>
        <fullName evidence="2">LURP-one-related family protein</fullName>
    </submittedName>
</protein>
<comment type="similarity">
    <text evidence="1">Belongs to the LOR family.</text>
</comment>
<dbReference type="Proteomes" id="UP000653045">
    <property type="component" value="Unassembled WGS sequence"/>
</dbReference>
<proteinExistence type="inferred from homology"/>
<reference evidence="2 3" key="1">
    <citation type="journal article" date="2021" name="Int. J. Syst. Evol. Microbiol.">
        <title>Streptococcus vicugnae sp. nov., isolated from faeces of alpacas (Vicugna pacos) and cattle (Bos taurus), Streptococcus zalophi sp. nov., and Streptococcus pacificus sp. nov., isolated from respiratory tract of California sea lions (Zalophus californianus).</title>
        <authorList>
            <person name="Volokhov D.V."/>
            <person name="Zagorodnyaya T.A."/>
            <person name="Shen Z."/>
            <person name="Blom J."/>
            <person name="Furtak V.A."/>
            <person name="Eisenberg T."/>
            <person name="Fan P."/>
            <person name="Jeong K.C."/>
            <person name="Gao Y."/>
            <person name="Zhang S."/>
            <person name="Amselle M."/>
        </authorList>
    </citation>
    <scope>NUCLEOTIDE SEQUENCE [LARGE SCALE GENOMIC DNA]</scope>
    <source>
        <strain evidence="2 3">CSL7591</strain>
    </source>
</reference>
<dbReference type="Gene3D" id="2.40.160.200">
    <property type="entry name" value="LURP1-related"/>
    <property type="match status" value="1"/>
</dbReference>
<sequence length="166" mass="19282">MTKLFHIKQKMWSLGGKFYIKDSENNSHYEVAGSFLEIPKRYTITDMNGNMVSQITKRLWTFLPKFDVELADGRQFVIIKDWSFFKPKYRIENLGMVVKGDIWSMNFSLFLHDQLVATISEEWFKLTSTYNVEVFDDNYSDLVISLVIAIDRVKEETAAASSSASH</sequence>